<dbReference type="EMBL" id="QOQW01000005">
    <property type="protein sequence ID" value="RCK80715.1"/>
    <property type="molecule type" value="Genomic_DNA"/>
</dbReference>
<dbReference type="InterPro" id="IPR006680">
    <property type="entry name" value="Amidohydro-rel"/>
</dbReference>
<dbReference type="PROSITE" id="PS51707">
    <property type="entry name" value="CYTH"/>
    <property type="match status" value="1"/>
</dbReference>
<dbReference type="InterPro" id="IPR023512">
    <property type="entry name" value="Deaminase_MtaD/DadD"/>
</dbReference>
<comment type="caution">
    <text evidence="4">Lacks conserved residue(s) required for the propagation of feature annotation.</text>
</comment>
<dbReference type="Gene3D" id="2.30.40.10">
    <property type="entry name" value="Urease, subunit C, domain 1"/>
    <property type="match status" value="1"/>
</dbReference>
<dbReference type="EC" id="3.5.4.31" evidence="4"/>
<feature type="binding site" evidence="4">
    <location>
        <position position="306"/>
    </location>
    <ligand>
        <name>substrate</name>
    </ligand>
</feature>
<dbReference type="Pfam" id="PF01979">
    <property type="entry name" value="Amidohydro_1"/>
    <property type="match status" value="1"/>
</dbReference>
<dbReference type="InterPro" id="IPR023577">
    <property type="entry name" value="CYTH_domain"/>
</dbReference>
<dbReference type="SUPFAM" id="SSF51338">
    <property type="entry name" value="Composite domain of metallo-dependent hydrolases"/>
    <property type="match status" value="1"/>
</dbReference>
<comment type="similarity">
    <text evidence="4">Belongs to the metallo-dependent hydrolases superfamily. MTA/SAH deaminase family.</text>
</comment>
<evidence type="ECO:0000259" key="5">
    <source>
        <dbReference type="PROSITE" id="PS51707"/>
    </source>
</evidence>
<dbReference type="CDD" id="cd01298">
    <property type="entry name" value="ATZ_TRZ_like"/>
    <property type="match status" value="1"/>
</dbReference>
<comment type="caution">
    <text evidence="6">The sequence shown here is derived from an EMBL/GenBank/DDBJ whole genome shotgun (WGS) entry which is preliminary data.</text>
</comment>
<dbReference type="Pfam" id="PF22039">
    <property type="entry name" value="HUTI_composite_bact"/>
    <property type="match status" value="1"/>
</dbReference>
<proteinExistence type="inferred from homology"/>
<feature type="domain" description="CYTH" evidence="5">
    <location>
        <begin position="466"/>
        <end position="657"/>
    </location>
</feature>
<dbReference type="Gene3D" id="3.20.20.140">
    <property type="entry name" value="Metal-dependent hydrolases"/>
    <property type="match status" value="1"/>
</dbReference>
<feature type="binding site" evidence="4">
    <location>
        <position position="191"/>
    </location>
    <ligand>
        <name>substrate</name>
    </ligand>
</feature>
<dbReference type="InterPro" id="IPR050287">
    <property type="entry name" value="MTA/SAH_deaminase"/>
</dbReference>
<sequence length="658" mass="73660">MQQADILFTNALVLTMDDAFRQHFPGALAVQGDRIVAVGPESEVRSKWQGHETIDCQGKILMPGLINAHTHVPMTLMRGLADDLRLDVWLMGYMMPVEREFVSPEFVKLGTQLACAEMIRGGTTCFADMFYYEEAVAEGAAEAGLRAICGSSVLKFPTPDAKFYEEALAYTRAFIQKWKGHPLITPSVAPHAPYTTTPEILKACMEMAVEFDVPLQIHLAETAQEVEAVRAETGMPVIPYMKKHHLFNAKVIAAHCVHIDEGEMRALHNVGAGVAHNPSSNLKLASGAAPIKRMNDLHVKVGIGTDGPASNNDLDMFEEMRLASFLAKLQSGDPTAVPARTAVYMATRGSAAACHLEEQTGSLVVGKRADLILVDVSPTHNMPYFLRDKNAPYARLVYATKASDVTDTMVNGKWLMRDRKVLTLDEKALINRAMEYARRIDTFLTHREKSVLSKLVAIGGAMEEESFEIQMKVRIADPAPVVAALARPEIAIEYMKHYRQFDTYFLFAGSSQGRLRYREDELLNDKDEIVGARARLTLIGQDPLYPTQEQALLSRSRYLAPATNSLRFYREYFKPSSEVEIQKDRRRYLVRFRETDFYVNIDQVTKPELGHFLEVKSRTWSKADAEQKSKLVYELLKFLGGAEGDIVTKDYLEIVLGL</sequence>
<dbReference type="InterPro" id="IPR032466">
    <property type="entry name" value="Metal_Hydrolase"/>
</dbReference>
<organism evidence="6 7">
    <name type="scientific">Candidatus Ozemobacter sibiricus</name>
    <dbReference type="NCBI Taxonomy" id="2268124"/>
    <lineage>
        <taxon>Bacteria</taxon>
        <taxon>Candidatus Ozemobacteria</taxon>
        <taxon>Candidatus Ozemobacterales</taxon>
        <taxon>Candidatus Ozemobacteraceae</taxon>
        <taxon>Candidatus Ozemobacter</taxon>
    </lineage>
</organism>
<comment type="function">
    <text evidence="4">Catalyzes the deamination of 5-methylthioadenosine and S-adenosyl-L-homocysteine into 5-methylthioinosine and S-inosyl-L-homocysteine, respectively. Is also able to deaminate adenosine.</text>
</comment>
<evidence type="ECO:0000256" key="1">
    <source>
        <dbReference type="ARBA" id="ARBA00022723"/>
    </source>
</evidence>
<dbReference type="GO" id="GO:0046872">
    <property type="term" value="F:metal ion binding"/>
    <property type="evidence" value="ECO:0007669"/>
    <property type="project" value="UniProtKB-KW"/>
</dbReference>
<dbReference type="InterPro" id="IPR011059">
    <property type="entry name" value="Metal-dep_hydrolase_composite"/>
</dbReference>
<dbReference type="AlphaFoldDB" id="A0A367ZRE4"/>
<dbReference type="SUPFAM" id="SSF51556">
    <property type="entry name" value="Metallo-dependent hydrolases"/>
    <property type="match status" value="1"/>
</dbReference>
<gene>
    <name evidence="4" type="primary">mtaD</name>
    <name evidence="6" type="ORF">OZSIB_3028</name>
</gene>
<comment type="cofactor">
    <cofactor evidence="4">
        <name>Zn(2+)</name>
        <dbReference type="ChEBI" id="CHEBI:29105"/>
    </cofactor>
    <text evidence="4">Binds 1 zinc ion per subunit.</text>
</comment>
<evidence type="ECO:0000313" key="6">
    <source>
        <dbReference type="EMBL" id="RCK80715.1"/>
    </source>
</evidence>
<dbReference type="HAMAP" id="MF_01281">
    <property type="entry name" value="MTA_SAH_deamin"/>
    <property type="match status" value="1"/>
</dbReference>
<dbReference type="InterPro" id="IPR033469">
    <property type="entry name" value="CYTH-like_dom_sf"/>
</dbReference>
<feature type="binding site" evidence="4">
    <location>
        <position position="71"/>
    </location>
    <ligand>
        <name>Zn(2+)</name>
        <dbReference type="ChEBI" id="CHEBI:29105"/>
    </ligand>
</feature>
<evidence type="ECO:0000313" key="7">
    <source>
        <dbReference type="Proteomes" id="UP000252355"/>
    </source>
</evidence>
<dbReference type="FunFam" id="3.20.20.140:FF:000014">
    <property type="entry name" value="5-methylthioadenosine/S-adenosylhomocysteine deaminase"/>
    <property type="match status" value="1"/>
</dbReference>
<protein>
    <recommendedName>
        <fullName evidence="4">5-methylthioadenosine/S-adenosylhomocysteine deaminase</fullName>
        <shortName evidence="4">MTA/SAH deaminase</shortName>
        <ecNumber evidence="4">3.5.4.28</ecNumber>
        <ecNumber evidence="4">3.5.4.31</ecNumber>
    </recommendedName>
</protein>
<evidence type="ECO:0000256" key="2">
    <source>
        <dbReference type="ARBA" id="ARBA00022801"/>
    </source>
</evidence>
<keyword evidence="3 4" id="KW-0862">Zinc</keyword>
<dbReference type="EC" id="3.5.4.28" evidence="4"/>
<dbReference type="PANTHER" id="PTHR43794">
    <property type="entry name" value="AMINOHYDROLASE SSNA-RELATED"/>
    <property type="match status" value="1"/>
</dbReference>
<dbReference type="PANTHER" id="PTHR43794:SF11">
    <property type="entry name" value="AMIDOHYDROLASE-RELATED DOMAIN-CONTAINING PROTEIN"/>
    <property type="match status" value="1"/>
</dbReference>
<keyword evidence="2 4" id="KW-0378">Hydrolase</keyword>
<feature type="binding site" evidence="4">
    <location>
        <position position="98"/>
    </location>
    <ligand>
        <name>substrate</name>
    </ligand>
</feature>
<reference evidence="6 7" key="1">
    <citation type="submission" date="2018-05" db="EMBL/GenBank/DDBJ databases">
        <title>A metagenomic window into the 2 km-deep terrestrial subsurface aquifer revealed taxonomically and functionally diverse microbial community comprising novel uncultured bacterial lineages.</title>
        <authorList>
            <person name="Kadnikov V.V."/>
            <person name="Mardanov A.V."/>
            <person name="Beletsky A.V."/>
            <person name="Banks D."/>
            <person name="Pimenov N.V."/>
            <person name="Frank Y.A."/>
            <person name="Karnachuk O.V."/>
            <person name="Ravin N.V."/>
        </authorList>
    </citation>
    <scope>NUCLEOTIDE SEQUENCE [LARGE SCALE GENOMIC DNA]</scope>
    <source>
        <strain evidence="6">BY5</strain>
    </source>
</reference>
<comment type="catalytic activity">
    <reaction evidence="4">
        <text>S-methyl-5'-thioadenosine + H2O + H(+) = S-methyl-5'-thioinosine + NH4(+)</text>
        <dbReference type="Rhea" id="RHEA:25025"/>
        <dbReference type="ChEBI" id="CHEBI:15377"/>
        <dbReference type="ChEBI" id="CHEBI:15378"/>
        <dbReference type="ChEBI" id="CHEBI:17509"/>
        <dbReference type="ChEBI" id="CHEBI:28938"/>
        <dbReference type="ChEBI" id="CHEBI:48595"/>
        <dbReference type="EC" id="3.5.4.31"/>
    </reaction>
</comment>
<keyword evidence="1 4" id="KW-0479">Metal-binding</keyword>
<evidence type="ECO:0000256" key="3">
    <source>
        <dbReference type="ARBA" id="ARBA00022833"/>
    </source>
</evidence>
<comment type="catalytic activity">
    <reaction evidence="4">
        <text>S-adenosyl-L-homocysteine + H2O + H(+) = S-inosyl-L-homocysteine + NH4(+)</text>
        <dbReference type="Rhea" id="RHEA:20716"/>
        <dbReference type="ChEBI" id="CHEBI:15377"/>
        <dbReference type="ChEBI" id="CHEBI:15378"/>
        <dbReference type="ChEBI" id="CHEBI:28938"/>
        <dbReference type="ChEBI" id="CHEBI:57856"/>
        <dbReference type="ChEBI" id="CHEBI:57985"/>
        <dbReference type="EC" id="3.5.4.28"/>
    </reaction>
</comment>
<dbReference type="Proteomes" id="UP000252355">
    <property type="component" value="Unassembled WGS sequence"/>
</dbReference>
<dbReference type="GO" id="GO:0050270">
    <property type="term" value="F:S-adenosylhomocysteine deaminase activity"/>
    <property type="evidence" value="ECO:0007669"/>
    <property type="project" value="UniProtKB-UniRule"/>
</dbReference>
<name>A0A367ZRE4_9BACT</name>
<dbReference type="InterPro" id="IPR054418">
    <property type="entry name" value="MQNX/HUTI_composite_N"/>
</dbReference>
<evidence type="ECO:0000256" key="4">
    <source>
        <dbReference type="HAMAP-Rule" id="MF_01281"/>
    </source>
</evidence>
<feature type="binding site" evidence="4">
    <location>
        <position position="69"/>
    </location>
    <ligand>
        <name>Zn(2+)</name>
        <dbReference type="ChEBI" id="CHEBI:29105"/>
    </ligand>
</feature>
<feature type="binding site" evidence="4">
    <location>
        <position position="221"/>
    </location>
    <ligand>
        <name>substrate</name>
    </ligand>
</feature>
<feature type="binding site" evidence="4">
    <location>
        <position position="218"/>
    </location>
    <ligand>
        <name>Zn(2+)</name>
        <dbReference type="ChEBI" id="CHEBI:29105"/>
    </ligand>
</feature>
<dbReference type="Gene3D" id="2.40.320.10">
    <property type="entry name" value="Hypothetical Protein Pfu-838710-001"/>
    <property type="match status" value="1"/>
</dbReference>
<dbReference type="SUPFAM" id="SSF55154">
    <property type="entry name" value="CYTH-like phosphatases"/>
    <property type="match status" value="1"/>
</dbReference>
<accession>A0A367ZRE4</accession>
<feature type="binding site" evidence="4">
    <location>
        <position position="306"/>
    </location>
    <ligand>
        <name>Zn(2+)</name>
        <dbReference type="ChEBI" id="CHEBI:29105"/>
    </ligand>
</feature>
<dbReference type="GO" id="GO:0090614">
    <property type="term" value="F:5'-methylthioadenosine deaminase activity"/>
    <property type="evidence" value="ECO:0007669"/>
    <property type="project" value="UniProtKB-UniRule"/>
</dbReference>